<proteinExistence type="inferred from homology"/>
<keyword evidence="6" id="KW-0997">Cell inner membrane</keyword>
<comment type="subunit">
    <text evidence="13">F-type ATPases have 2 components, CF(1) - the catalytic core - and CF(0) - the membrane proton channel. CF(1) has five subunits: alpha(3), beta(3), gamma(1), delta(1), epsilon(1). CF(0) has three main subunits: a, b and c.</text>
</comment>
<dbReference type="GO" id="GO:0046933">
    <property type="term" value="F:proton-transporting ATP synthase activity, rotational mechanism"/>
    <property type="evidence" value="ECO:0007669"/>
    <property type="project" value="UniProtKB-UniRule"/>
</dbReference>
<dbReference type="OrthoDB" id="9812769at2"/>
<dbReference type="AlphaFoldDB" id="A0A154W4J5"/>
<evidence type="ECO:0000256" key="10">
    <source>
        <dbReference type="ARBA" id="ARBA00023196"/>
    </source>
</evidence>
<evidence type="ECO:0000256" key="2">
    <source>
        <dbReference type="ARBA" id="ARBA00004170"/>
    </source>
</evidence>
<reference evidence="14 15" key="1">
    <citation type="submission" date="2015-12" db="EMBL/GenBank/DDBJ databases">
        <title>Genome sequence of Oceanibaculum pacificum MCCC 1A02656.</title>
        <authorList>
            <person name="Lu L."/>
            <person name="Lai Q."/>
            <person name="Shao Z."/>
            <person name="Qian P."/>
        </authorList>
    </citation>
    <scope>NUCLEOTIDE SEQUENCE [LARGE SCALE GENOMIC DNA]</scope>
    <source>
        <strain evidence="14 15">MCCC 1A02656</strain>
    </source>
</reference>
<dbReference type="PRINTS" id="PR00126">
    <property type="entry name" value="ATPASEGAMMA"/>
</dbReference>
<evidence type="ECO:0000256" key="8">
    <source>
        <dbReference type="ARBA" id="ARBA00023065"/>
    </source>
</evidence>
<evidence type="ECO:0000256" key="7">
    <source>
        <dbReference type="ARBA" id="ARBA00022781"/>
    </source>
</evidence>
<dbReference type="Gene3D" id="3.40.1380.10">
    <property type="match status" value="1"/>
</dbReference>
<keyword evidence="8 13" id="KW-0406">Ion transport</keyword>
<dbReference type="SUPFAM" id="SSF52943">
    <property type="entry name" value="ATP synthase (F1-ATPase), gamma subunit"/>
    <property type="match status" value="1"/>
</dbReference>
<dbReference type="FunFam" id="1.10.287.80:FF:000001">
    <property type="entry name" value="ATP synthase gamma chain"/>
    <property type="match status" value="1"/>
</dbReference>
<dbReference type="NCBIfam" id="NF004146">
    <property type="entry name" value="PRK05621.1-4"/>
    <property type="match status" value="1"/>
</dbReference>
<evidence type="ECO:0000256" key="5">
    <source>
        <dbReference type="ARBA" id="ARBA00022475"/>
    </source>
</evidence>
<evidence type="ECO:0000256" key="9">
    <source>
        <dbReference type="ARBA" id="ARBA00023136"/>
    </source>
</evidence>
<organism evidence="14 15">
    <name type="scientific">Oceanibaculum pacificum</name>
    <dbReference type="NCBI Taxonomy" id="580166"/>
    <lineage>
        <taxon>Bacteria</taxon>
        <taxon>Pseudomonadati</taxon>
        <taxon>Pseudomonadota</taxon>
        <taxon>Alphaproteobacteria</taxon>
        <taxon>Rhodospirillales</taxon>
        <taxon>Oceanibaculaceae</taxon>
        <taxon>Oceanibaculum</taxon>
    </lineage>
</organism>
<dbReference type="PROSITE" id="PS00153">
    <property type="entry name" value="ATPASE_GAMMA"/>
    <property type="match status" value="1"/>
</dbReference>
<evidence type="ECO:0000256" key="3">
    <source>
        <dbReference type="ARBA" id="ARBA00007681"/>
    </source>
</evidence>
<dbReference type="RefSeq" id="WP_067555814.1">
    <property type="nucleotide sequence ID" value="NZ_LPXN01000105.1"/>
</dbReference>
<comment type="function">
    <text evidence="1 13">Produces ATP from ADP in the presence of a proton gradient across the membrane. The gamma chain is believed to be important in regulating ATPase activity and the flow of protons through the CF(0) complex.</text>
</comment>
<dbReference type="HAMAP" id="MF_00815">
    <property type="entry name" value="ATP_synth_gamma_bact"/>
    <property type="match status" value="1"/>
</dbReference>
<evidence type="ECO:0000256" key="4">
    <source>
        <dbReference type="ARBA" id="ARBA00022448"/>
    </source>
</evidence>
<evidence type="ECO:0000313" key="14">
    <source>
        <dbReference type="EMBL" id="KZD08379.1"/>
    </source>
</evidence>
<name>A0A154W4J5_9PROT</name>
<sequence>MPSLKDLRNRIKSVQSTRKITSAMKMVAAAKLRRAQEQAEAARPYAERMERMLASVAGRLQGASGAPKLVSGTGKDDVHLVIVATADRGLCGGFNANIVKAARLHIRRLLADGKTVKILCVGRKGRDSLRREFRDKIVDMVSFAGQKRLTFADASGISVRVAEMFEAGEFDVATIFYARFRSAMAQIPTAQQLIPVALPEITAEQKADDKTGPQALYEFEPDEESILEALLPQNLAIQIYKTLLENAAGEQGARMSAMDSATRNAGDMINKLSQTYNRQRQANITKELIEIISGAEAL</sequence>
<dbReference type="Pfam" id="PF00231">
    <property type="entry name" value="ATP-synt"/>
    <property type="match status" value="1"/>
</dbReference>
<dbReference type="PANTHER" id="PTHR11693">
    <property type="entry name" value="ATP SYNTHASE GAMMA CHAIN"/>
    <property type="match status" value="1"/>
</dbReference>
<evidence type="ECO:0000256" key="6">
    <source>
        <dbReference type="ARBA" id="ARBA00022519"/>
    </source>
</evidence>
<keyword evidence="7 13" id="KW-0375">Hydrogen ion transport</keyword>
<gene>
    <name evidence="13" type="primary">atpG</name>
    <name evidence="14" type="ORF">AUP43_01940</name>
</gene>
<dbReference type="GO" id="GO:0005524">
    <property type="term" value="F:ATP binding"/>
    <property type="evidence" value="ECO:0007669"/>
    <property type="project" value="UniProtKB-UniRule"/>
</dbReference>
<evidence type="ECO:0000313" key="15">
    <source>
        <dbReference type="Proteomes" id="UP000076400"/>
    </source>
</evidence>
<dbReference type="GO" id="GO:0042777">
    <property type="term" value="P:proton motive force-driven plasma membrane ATP synthesis"/>
    <property type="evidence" value="ECO:0007669"/>
    <property type="project" value="UniProtKB-UniRule"/>
</dbReference>
<keyword evidence="10 13" id="KW-0139">CF(1)</keyword>
<keyword evidence="9 13" id="KW-0472">Membrane</keyword>
<dbReference type="GO" id="GO:0045259">
    <property type="term" value="C:proton-transporting ATP synthase complex"/>
    <property type="evidence" value="ECO:0007669"/>
    <property type="project" value="UniProtKB-KW"/>
</dbReference>
<dbReference type="InterPro" id="IPR000131">
    <property type="entry name" value="ATP_synth_F1_gsu"/>
</dbReference>
<dbReference type="InterPro" id="IPR023632">
    <property type="entry name" value="ATP_synth_F1_gsu_CS"/>
</dbReference>
<dbReference type="PANTHER" id="PTHR11693:SF22">
    <property type="entry name" value="ATP SYNTHASE SUBUNIT GAMMA, MITOCHONDRIAL"/>
    <property type="match status" value="1"/>
</dbReference>
<keyword evidence="15" id="KW-1185">Reference proteome</keyword>
<dbReference type="GO" id="GO:0005886">
    <property type="term" value="C:plasma membrane"/>
    <property type="evidence" value="ECO:0007669"/>
    <property type="project" value="UniProtKB-SubCell"/>
</dbReference>
<keyword evidence="5 13" id="KW-1003">Cell membrane</keyword>
<evidence type="ECO:0000256" key="13">
    <source>
        <dbReference type="HAMAP-Rule" id="MF_00815"/>
    </source>
</evidence>
<dbReference type="GO" id="GO:0009579">
    <property type="term" value="C:thylakoid"/>
    <property type="evidence" value="ECO:0007669"/>
    <property type="project" value="UniProtKB-SubCell"/>
</dbReference>
<dbReference type="InterPro" id="IPR035968">
    <property type="entry name" value="ATP_synth_F1_ATPase_gsu"/>
</dbReference>
<evidence type="ECO:0000256" key="12">
    <source>
        <dbReference type="ARBA" id="ARBA00060385"/>
    </source>
</evidence>
<dbReference type="FunFam" id="1.10.287.80:FF:000003">
    <property type="entry name" value="ATP synthase gamma chain, chloroplastic"/>
    <property type="match status" value="1"/>
</dbReference>
<keyword evidence="11 13" id="KW-0066">ATP synthesis</keyword>
<comment type="similarity">
    <text evidence="3 13">Belongs to the ATPase gamma chain family.</text>
</comment>
<comment type="subcellular location">
    <subcellularLocation>
        <location evidence="13">Cell membrane</location>
        <topology evidence="13">Peripheral membrane protein</topology>
    </subcellularLocation>
    <subcellularLocation>
        <location evidence="2">Membrane</location>
        <topology evidence="2">Peripheral membrane protein</topology>
    </subcellularLocation>
    <subcellularLocation>
        <location evidence="12">Thylakoid</location>
    </subcellularLocation>
</comment>
<dbReference type="EMBL" id="LPXN01000105">
    <property type="protein sequence ID" value="KZD08379.1"/>
    <property type="molecule type" value="Genomic_DNA"/>
</dbReference>
<dbReference type="NCBIfam" id="TIGR01146">
    <property type="entry name" value="ATPsyn_F1gamma"/>
    <property type="match status" value="1"/>
</dbReference>
<protein>
    <recommendedName>
        <fullName evidence="13">ATP synthase gamma chain</fullName>
    </recommendedName>
    <alternativeName>
        <fullName evidence="13">ATP synthase F1 sector gamma subunit</fullName>
    </alternativeName>
    <alternativeName>
        <fullName evidence="13">F-ATPase gamma subunit</fullName>
    </alternativeName>
</protein>
<dbReference type="Proteomes" id="UP000076400">
    <property type="component" value="Unassembled WGS sequence"/>
</dbReference>
<keyword evidence="4 13" id="KW-0813">Transport</keyword>
<comment type="caution">
    <text evidence="14">The sequence shown here is derived from an EMBL/GenBank/DDBJ whole genome shotgun (WGS) entry which is preliminary data.</text>
</comment>
<dbReference type="STRING" id="580166.AUP43_01940"/>
<dbReference type="PIRSF" id="PIRSF039089">
    <property type="entry name" value="ATP_synthase_gamma"/>
    <property type="match status" value="1"/>
</dbReference>
<accession>A0A154W4J5</accession>
<dbReference type="Gene3D" id="1.10.287.80">
    <property type="entry name" value="ATP synthase, gamma subunit, helix hairpin domain"/>
    <property type="match status" value="1"/>
</dbReference>
<evidence type="ECO:0000256" key="1">
    <source>
        <dbReference type="ARBA" id="ARBA00003456"/>
    </source>
</evidence>
<dbReference type="CDD" id="cd12151">
    <property type="entry name" value="F1-ATPase_gamma"/>
    <property type="match status" value="1"/>
</dbReference>
<evidence type="ECO:0000256" key="11">
    <source>
        <dbReference type="ARBA" id="ARBA00023310"/>
    </source>
</evidence>